<comment type="caution">
    <text evidence="1">The sequence shown here is derived from an EMBL/GenBank/DDBJ whole genome shotgun (WGS) entry which is preliminary data.</text>
</comment>
<reference evidence="1 2" key="1">
    <citation type="journal article" date="2019" name="Genome Biol. Evol.">
        <title>Insights into the evolution of the New World diploid cottons (Gossypium, subgenus Houzingenia) based on genome sequencing.</title>
        <authorList>
            <person name="Grover C.E."/>
            <person name="Arick M.A. 2nd"/>
            <person name="Thrash A."/>
            <person name="Conover J.L."/>
            <person name="Sanders W.S."/>
            <person name="Peterson D.G."/>
            <person name="Frelichowski J.E."/>
            <person name="Scheffler J.A."/>
            <person name="Scheffler B.E."/>
            <person name="Wendel J.F."/>
        </authorList>
    </citation>
    <scope>NUCLEOTIDE SEQUENCE [LARGE SCALE GENOMIC DNA]</scope>
    <source>
        <strain evidence="1">185</strain>
        <tissue evidence="1">Leaf</tissue>
    </source>
</reference>
<keyword evidence="2" id="KW-1185">Reference proteome</keyword>
<protein>
    <submittedName>
        <fullName evidence="1">Uncharacterized protein</fullName>
    </submittedName>
</protein>
<dbReference type="Proteomes" id="UP000593577">
    <property type="component" value="Unassembled WGS sequence"/>
</dbReference>
<evidence type="ECO:0000313" key="2">
    <source>
        <dbReference type="Proteomes" id="UP000593577"/>
    </source>
</evidence>
<gene>
    <name evidence="1" type="ORF">Goari_004241</name>
</gene>
<dbReference type="EMBL" id="JABFAA010000010">
    <property type="protein sequence ID" value="MBA0693899.1"/>
    <property type="molecule type" value="Genomic_DNA"/>
</dbReference>
<organism evidence="1 2">
    <name type="scientific">Gossypium aridum</name>
    <name type="common">American cotton</name>
    <name type="synonym">Erioxylum aridum</name>
    <dbReference type="NCBI Taxonomy" id="34290"/>
    <lineage>
        <taxon>Eukaryota</taxon>
        <taxon>Viridiplantae</taxon>
        <taxon>Streptophyta</taxon>
        <taxon>Embryophyta</taxon>
        <taxon>Tracheophyta</taxon>
        <taxon>Spermatophyta</taxon>
        <taxon>Magnoliopsida</taxon>
        <taxon>eudicotyledons</taxon>
        <taxon>Gunneridae</taxon>
        <taxon>Pentapetalae</taxon>
        <taxon>rosids</taxon>
        <taxon>malvids</taxon>
        <taxon>Malvales</taxon>
        <taxon>Malvaceae</taxon>
        <taxon>Malvoideae</taxon>
        <taxon>Gossypium</taxon>
    </lineage>
</organism>
<sequence>MLSGSLGWLDIWVIAFYWRKRFRGY</sequence>
<dbReference type="AlphaFoldDB" id="A0A7J8Y4J8"/>
<accession>A0A7J8Y4J8</accession>
<evidence type="ECO:0000313" key="1">
    <source>
        <dbReference type="EMBL" id="MBA0693899.1"/>
    </source>
</evidence>
<name>A0A7J8Y4J8_GOSAI</name>
<proteinExistence type="predicted"/>